<comment type="catalytic activity">
    <reaction evidence="4">
        <text>DNA(n) + a 2'-deoxyribonucleoside 5'-triphosphate = DNA(n+1) + diphosphate</text>
        <dbReference type="Rhea" id="RHEA:22508"/>
        <dbReference type="Rhea" id="RHEA-COMP:17339"/>
        <dbReference type="Rhea" id="RHEA-COMP:17340"/>
        <dbReference type="ChEBI" id="CHEBI:33019"/>
        <dbReference type="ChEBI" id="CHEBI:61560"/>
        <dbReference type="ChEBI" id="CHEBI:173112"/>
        <dbReference type="EC" id="2.7.7.7"/>
    </reaction>
</comment>
<sequence>MLFDRPCAIVDLETTGGHITRDRITEIGILFIDGECVERFESLVNPGKPIPPFIERMTGISDDMVGQAPEFASLAEELWERLQGRLLIAHNVRFDYGFLKNEFRRAGLTFQSDLLCTVKLSRRLYPAFFKHSLDSLIERHGLSLPSRHRAMADAEAVYLFLGHAARELGDETVAREVARLAARPVAPPGLDPEVMDRLPDMPGVYLFFGDDDMPLYVGSADNIRSRVLAHFSEGKGKERHARIPRTIRRVEWRETLGEFGSHLMELRLVRSLEPLVNVRGRANKDLCSLQLAEGEDGFVVPRMVYAEDVDFSRVDALYGLFGNAREARRVLKDLAEAHKLCQARLGVETVTSRKGRPCSAHAVGKCRGACIGKEPAMQHNARLMSALARLKVKSWPYPGAVVIEESDEVTGEMVEHVFDRWCYLGSRVKGGDSLEGVPMFDRDIYKLFTAWMKKPQANTALRLLEE</sequence>
<dbReference type="AlphaFoldDB" id="A0A918U7E1"/>
<evidence type="ECO:0000256" key="4">
    <source>
        <dbReference type="ARBA" id="ARBA00049244"/>
    </source>
</evidence>
<evidence type="ECO:0000313" key="6">
    <source>
        <dbReference type="EMBL" id="GGY02933.1"/>
    </source>
</evidence>
<comment type="caution">
    <text evidence="6">The sequence shown here is derived from an EMBL/GenBank/DDBJ whole genome shotgun (WGS) entry which is preliminary data.</text>
</comment>
<dbReference type="EC" id="2.7.7.7" evidence="1"/>
<evidence type="ECO:0000256" key="1">
    <source>
        <dbReference type="ARBA" id="ARBA00012417"/>
    </source>
</evidence>
<dbReference type="SMART" id="SM00465">
    <property type="entry name" value="GIYc"/>
    <property type="match status" value="1"/>
</dbReference>
<comment type="function">
    <text evidence="2">DNA polymerase III is a complex, multichain enzyme responsible for most of the replicative synthesis in bacteria. The epsilon subunit contain the editing function and is a proofreading 3'-5' exonuclease.</text>
</comment>
<dbReference type="PANTHER" id="PTHR30231:SF37">
    <property type="entry name" value="EXODEOXYRIBONUCLEASE 10"/>
    <property type="match status" value="1"/>
</dbReference>
<dbReference type="GO" id="GO:0003677">
    <property type="term" value="F:DNA binding"/>
    <property type="evidence" value="ECO:0007669"/>
    <property type="project" value="InterPro"/>
</dbReference>
<dbReference type="Gene3D" id="3.40.1440.10">
    <property type="entry name" value="GIY-YIG endonuclease"/>
    <property type="match status" value="1"/>
</dbReference>
<dbReference type="Gene3D" id="3.30.420.10">
    <property type="entry name" value="Ribonuclease H-like superfamily/Ribonuclease H"/>
    <property type="match status" value="1"/>
</dbReference>
<dbReference type="InterPro" id="IPR006054">
    <property type="entry name" value="DnaQ"/>
</dbReference>
<reference evidence="6" key="1">
    <citation type="journal article" date="2014" name="Int. J. Syst. Evol. Microbiol.">
        <title>Complete genome sequence of Corynebacterium casei LMG S-19264T (=DSM 44701T), isolated from a smear-ripened cheese.</title>
        <authorList>
            <consortium name="US DOE Joint Genome Institute (JGI-PGF)"/>
            <person name="Walter F."/>
            <person name="Albersmeier A."/>
            <person name="Kalinowski J."/>
            <person name="Ruckert C."/>
        </authorList>
    </citation>
    <scope>NUCLEOTIDE SEQUENCE</scope>
    <source>
        <strain evidence="6">KCTC 32182</strain>
    </source>
</reference>
<dbReference type="RefSeq" id="WP_189530095.1">
    <property type="nucleotide sequence ID" value="NZ_BMYX01000001.1"/>
</dbReference>
<dbReference type="Proteomes" id="UP000645257">
    <property type="component" value="Unassembled WGS sequence"/>
</dbReference>
<dbReference type="EMBL" id="BMYX01000001">
    <property type="protein sequence ID" value="GGY02933.1"/>
    <property type="molecule type" value="Genomic_DNA"/>
</dbReference>
<reference evidence="6" key="2">
    <citation type="submission" date="2020-09" db="EMBL/GenBank/DDBJ databases">
        <authorList>
            <person name="Sun Q."/>
            <person name="Kim S."/>
        </authorList>
    </citation>
    <scope>NUCLEOTIDE SEQUENCE</scope>
    <source>
        <strain evidence="6">KCTC 32182</strain>
    </source>
</reference>
<evidence type="ECO:0000256" key="2">
    <source>
        <dbReference type="ARBA" id="ARBA00025483"/>
    </source>
</evidence>
<dbReference type="NCBIfam" id="TIGR00573">
    <property type="entry name" value="dnaq"/>
    <property type="match status" value="1"/>
</dbReference>
<evidence type="ECO:0000256" key="3">
    <source>
        <dbReference type="ARBA" id="ARBA00026073"/>
    </source>
</evidence>
<evidence type="ECO:0000313" key="7">
    <source>
        <dbReference type="Proteomes" id="UP000645257"/>
    </source>
</evidence>
<dbReference type="SMART" id="SM00479">
    <property type="entry name" value="EXOIII"/>
    <property type="match status" value="1"/>
</dbReference>
<evidence type="ECO:0000259" key="5">
    <source>
        <dbReference type="PROSITE" id="PS50164"/>
    </source>
</evidence>
<dbReference type="GO" id="GO:0005829">
    <property type="term" value="C:cytosol"/>
    <property type="evidence" value="ECO:0007669"/>
    <property type="project" value="TreeGrafter"/>
</dbReference>
<dbReference type="InterPro" id="IPR013520">
    <property type="entry name" value="Ribonucl_H"/>
</dbReference>
<organism evidence="6 7">
    <name type="scientific">Paludibacterium paludis</name>
    <dbReference type="NCBI Taxonomy" id="1225769"/>
    <lineage>
        <taxon>Bacteria</taxon>
        <taxon>Pseudomonadati</taxon>
        <taxon>Pseudomonadota</taxon>
        <taxon>Betaproteobacteria</taxon>
        <taxon>Neisseriales</taxon>
        <taxon>Chromobacteriaceae</taxon>
        <taxon>Paludibacterium</taxon>
    </lineage>
</organism>
<keyword evidence="7" id="KW-1185">Reference proteome</keyword>
<dbReference type="PANTHER" id="PTHR30231">
    <property type="entry name" value="DNA POLYMERASE III SUBUNIT EPSILON"/>
    <property type="match status" value="1"/>
</dbReference>
<dbReference type="InterPro" id="IPR012337">
    <property type="entry name" value="RNaseH-like_sf"/>
</dbReference>
<dbReference type="InterPro" id="IPR035901">
    <property type="entry name" value="GIY-YIG_endonuc_sf"/>
</dbReference>
<dbReference type="FunFam" id="3.30.420.10:FF:000045">
    <property type="entry name" value="3'-5' exonuclease DinG"/>
    <property type="match status" value="1"/>
</dbReference>
<dbReference type="GO" id="GO:0008408">
    <property type="term" value="F:3'-5' exonuclease activity"/>
    <property type="evidence" value="ECO:0007669"/>
    <property type="project" value="TreeGrafter"/>
</dbReference>
<dbReference type="SUPFAM" id="SSF82771">
    <property type="entry name" value="GIY-YIG endonuclease"/>
    <property type="match status" value="1"/>
</dbReference>
<proteinExistence type="predicted"/>
<dbReference type="Pfam" id="PF00929">
    <property type="entry name" value="RNase_T"/>
    <property type="match status" value="1"/>
</dbReference>
<feature type="domain" description="GIY-YIG" evidence="5">
    <location>
        <begin position="200"/>
        <end position="278"/>
    </location>
</feature>
<dbReference type="CDD" id="cd10434">
    <property type="entry name" value="GIY-YIG_UvrC_Cho"/>
    <property type="match status" value="1"/>
</dbReference>
<dbReference type="GO" id="GO:0003887">
    <property type="term" value="F:DNA-directed DNA polymerase activity"/>
    <property type="evidence" value="ECO:0007669"/>
    <property type="project" value="UniProtKB-EC"/>
</dbReference>
<dbReference type="CDD" id="cd06127">
    <property type="entry name" value="DEDDh"/>
    <property type="match status" value="1"/>
</dbReference>
<dbReference type="GO" id="GO:0045004">
    <property type="term" value="P:DNA replication proofreading"/>
    <property type="evidence" value="ECO:0007669"/>
    <property type="project" value="TreeGrafter"/>
</dbReference>
<accession>A0A918U7E1</accession>
<dbReference type="SUPFAM" id="SSF53098">
    <property type="entry name" value="Ribonuclease H-like"/>
    <property type="match status" value="1"/>
</dbReference>
<dbReference type="PROSITE" id="PS50164">
    <property type="entry name" value="GIY_YIG"/>
    <property type="match status" value="1"/>
</dbReference>
<name>A0A918U7E1_9NEIS</name>
<dbReference type="GO" id="GO:0006289">
    <property type="term" value="P:nucleotide-excision repair"/>
    <property type="evidence" value="ECO:0007669"/>
    <property type="project" value="InterPro"/>
</dbReference>
<gene>
    <name evidence="6" type="primary">dnaQ-1</name>
    <name evidence="6" type="ORF">GCM10011289_01380</name>
</gene>
<dbReference type="InterPro" id="IPR000305">
    <property type="entry name" value="GIY-YIG_endonuc"/>
</dbReference>
<comment type="subunit">
    <text evidence="3">DNA polymerase III contains a core (composed of alpha, epsilon and theta chains) that associates with a tau subunit. This core dimerizes to form the POLIII' complex. PolIII' associates with the gamma complex (composed of gamma, delta, delta', psi and chi chains) and with the beta chain to form the complete DNA polymerase III complex.</text>
</comment>
<protein>
    <recommendedName>
        <fullName evidence="1">DNA-directed DNA polymerase</fullName>
        <ecNumber evidence="1">2.7.7.7</ecNumber>
    </recommendedName>
</protein>
<dbReference type="InterPro" id="IPR036397">
    <property type="entry name" value="RNaseH_sf"/>
</dbReference>
<dbReference type="InterPro" id="IPR047296">
    <property type="entry name" value="GIY-YIG_UvrC_Cho"/>
</dbReference>